<organism evidence="9 10">
    <name type="scientific">Chlorobium phaeovibrioides</name>
    <dbReference type="NCBI Taxonomy" id="1094"/>
    <lineage>
        <taxon>Bacteria</taxon>
        <taxon>Pseudomonadati</taxon>
        <taxon>Chlorobiota</taxon>
        <taxon>Chlorobiia</taxon>
        <taxon>Chlorobiales</taxon>
        <taxon>Chlorobiaceae</taxon>
        <taxon>Chlorobium/Pelodictyon group</taxon>
        <taxon>Chlorobium</taxon>
    </lineage>
</organism>
<keyword evidence="4 5" id="KW-0413">Isomerase</keyword>
<dbReference type="InterPro" id="IPR011079">
    <property type="entry name" value="Ala_racemase_C"/>
</dbReference>
<dbReference type="GO" id="GO:0030632">
    <property type="term" value="P:D-alanine biosynthetic process"/>
    <property type="evidence" value="ECO:0007669"/>
    <property type="project" value="UniProtKB-UniRule"/>
</dbReference>
<feature type="modified residue" description="N6-(pyridoxal phosphate)lysine" evidence="5 6">
    <location>
        <position position="33"/>
    </location>
</feature>
<dbReference type="InterPro" id="IPR000821">
    <property type="entry name" value="Ala_racemase"/>
</dbReference>
<dbReference type="CDD" id="cd00430">
    <property type="entry name" value="PLPDE_III_AR"/>
    <property type="match status" value="1"/>
</dbReference>
<dbReference type="FunFam" id="3.20.20.10:FF:000002">
    <property type="entry name" value="Alanine racemase"/>
    <property type="match status" value="1"/>
</dbReference>
<dbReference type="InterPro" id="IPR020622">
    <property type="entry name" value="Ala_racemase_pyridoxalP-BS"/>
</dbReference>
<comment type="similarity">
    <text evidence="5">Belongs to the alanine racemase family.</text>
</comment>
<dbReference type="PROSITE" id="PS00395">
    <property type="entry name" value="ALANINE_RACEMASE"/>
    <property type="match status" value="1"/>
</dbReference>
<comment type="pathway">
    <text evidence="5">Amino-acid biosynthesis; D-alanine biosynthesis; D-alanine from L-alanine: step 1/1.</text>
</comment>
<comment type="caution">
    <text evidence="9">The sequence shown here is derived from an EMBL/GenBank/DDBJ whole genome shotgun (WGS) entry which is preliminary data.</text>
</comment>
<evidence type="ECO:0000313" key="9">
    <source>
        <dbReference type="EMBL" id="KAA6233318.1"/>
    </source>
</evidence>
<reference evidence="9 10" key="1">
    <citation type="submission" date="2019-07" db="EMBL/GenBank/DDBJ databases">
        <title>Draft genome Sequence of Chlorobium phaeovibrioides sp. strain PhvTcv-s14, from the Phylum Chlorobi.</title>
        <authorList>
            <person name="Babenko V."/>
            <person name="Boldyreva D."/>
            <person name="Kanygina A."/>
            <person name="Selezneva O."/>
            <person name="Akopiyan T."/>
            <person name="Lunina O."/>
        </authorList>
    </citation>
    <scope>NUCLEOTIDE SEQUENCE [LARGE SCALE GENOMIC DNA]</scope>
    <source>
        <strain evidence="9 10">GrTcv12</strain>
    </source>
</reference>
<dbReference type="GO" id="GO:0030170">
    <property type="term" value="F:pyridoxal phosphate binding"/>
    <property type="evidence" value="ECO:0007669"/>
    <property type="project" value="UniProtKB-UniRule"/>
</dbReference>
<dbReference type="Gene3D" id="3.20.20.10">
    <property type="entry name" value="Alanine racemase"/>
    <property type="match status" value="1"/>
</dbReference>
<name>A0A5M8ID33_CHLPH</name>
<dbReference type="InterPro" id="IPR029066">
    <property type="entry name" value="PLP-binding_barrel"/>
</dbReference>
<feature type="binding site" evidence="5 7">
    <location>
        <position position="134"/>
    </location>
    <ligand>
        <name>substrate</name>
    </ligand>
</feature>
<dbReference type="EC" id="5.1.1.1" evidence="5"/>
<dbReference type="GO" id="GO:0008784">
    <property type="term" value="F:alanine racemase activity"/>
    <property type="evidence" value="ECO:0007669"/>
    <property type="project" value="UniProtKB-UniRule"/>
</dbReference>
<comment type="catalytic activity">
    <reaction evidence="1 5">
        <text>L-alanine = D-alanine</text>
        <dbReference type="Rhea" id="RHEA:20249"/>
        <dbReference type="ChEBI" id="CHEBI:57416"/>
        <dbReference type="ChEBI" id="CHEBI:57972"/>
        <dbReference type="EC" id="5.1.1.1"/>
    </reaction>
</comment>
<feature type="active site" description="Proton acceptor; specific for L-alanine" evidence="5">
    <location>
        <position position="262"/>
    </location>
</feature>
<dbReference type="Proteomes" id="UP000327458">
    <property type="component" value="Unassembled WGS sequence"/>
</dbReference>
<dbReference type="SUPFAM" id="SSF50621">
    <property type="entry name" value="Alanine racemase C-terminal domain-like"/>
    <property type="match status" value="1"/>
</dbReference>
<dbReference type="SUPFAM" id="SSF51419">
    <property type="entry name" value="PLP-binding barrel"/>
    <property type="match status" value="1"/>
</dbReference>
<dbReference type="PANTHER" id="PTHR30511">
    <property type="entry name" value="ALANINE RACEMASE"/>
    <property type="match status" value="1"/>
</dbReference>
<evidence type="ECO:0000256" key="3">
    <source>
        <dbReference type="ARBA" id="ARBA00022898"/>
    </source>
</evidence>
<protein>
    <recommendedName>
        <fullName evidence="5">Alanine racemase</fullName>
        <ecNumber evidence="5">5.1.1.1</ecNumber>
    </recommendedName>
</protein>
<dbReference type="UniPathway" id="UPA00042">
    <property type="reaction ID" value="UER00497"/>
</dbReference>
<dbReference type="InterPro" id="IPR009006">
    <property type="entry name" value="Ala_racemase/Decarboxylase_C"/>
</dbReference>
<dbReference type="HAMAP" id="MF_01201">
    <property type="entry name" value="Ala_racemase"/>
    <property type="match status" value="1"/>
</dbReference>
<dbReference type="AlphaFoldDB" id="A0A5M8ID33"/>
<comment type="function">
    <text evidence="5">Catalyzes the interconversion of L-alanine and D-alanine. May also act on other amino acids.</text>
</comment>
<evidence type="ECO:0000256" key="2">
    <source>
        <dbReference type="ARBA" id="ARBA00001933"/>
    </source>
</evidence>
<dbReference type="Gene3D" id="2.40.37.10">
    <property type="entry name" value="Lyase, Ornithine Decarboxylase, Chain A, domain 1"/>
    <property type="match status" value="1"/>
</dbReference>
<dbReference type="PRINTS" id="PR00992">
    <property type="entry name" value="ALARACEMASE"/>
</dbReference>
<evidence type="ECO:0000313" key="10">
    <source>
        <dbReference type="Proteomes" id="UP000327458"/>
    </source>
</evidence>
<proteinExistence type="inferred from homology"/>
<comment type="cofactor">
    <cofactor evidence="2 5 6">
        <name>pyridoxal 5'-phosphate</name>
        <dbReference type="ChEBI" id="CHEBI:597326"/>
    </cofactor>
</comment>
<dbReference type="EMBL" id="VMRG01000001">
    <property type="protein sequence ID" value="KAA6233318.1"/>
    <property type="molecule type" value="Genomic_DNA"/>
</dbReference>
<evidence type="ECO:0000256" key="7">
    <source>
        <dbReference type="PIRSR" id="PIRSR600821-52"/>
    </source>
</evidence>
<evidence type="ECO:0000259" key="8">
    <source>
        <dbReference type="SMART" id="SM01005"/>
    </source>
</evidence>
<evidence type="ECO:0000256" key="5">
    <source>
        <dbReference type="HAMAP-Rule" id="MF_01201"/>
    </source>
</evidence>
<gene>
    <name evidence="9" type="primary">alr</name>
    <name evidence="9" type="ORF">FP507_01845</name>
</gene>
<feature type="binding site" evidence="5 7">
    <location>
        <position position="311"/>
    </location>
    <ligand>
        <name>substrate</name>
    </ligand>
</feature>
<dbReference type="Pfam" id="PF01168">
    <property type="entry name" value="Ala_racemase_N"/>
    <property type="match status" value="1"/>
</dbReference>
<sequence length="368" mass="39810">MTEAIVSLQHLQHNLSEIRRKTGEGVRIMGVVKANAYGHDVHRVSETLEQNGVTDFGVANIQEAIELQTGRALKKPASILAFASPLSSQIPFYLKHSIEMTLCNKETLFAAESHAAATGKKLRVHIKVDTGMGRLGLPPAAAMELLRASEQCPGIEVKGIYTHFADSSGDMEFTRRQLRDFLSLASEYEHSSGKQVLRHAANSGAILSLPEANLDMVRPGITLYGYHPAKETGTRLSLKPVMQVEGKIAFLKTVPSGSTISYCRTWRAPATTTIATIAAGYADGYPRALSGKGARVTANGQSFSQVGTITMDQIMVDLGTSSTAKVGDRVILFGWEGPTTAETLADLSNTISYEILCAVSRRADRIFR</sequence>
<feature type="domain" description="Alanine racemase C-terminal" evidence="8">
    <location>
        <begin position="241"/>
        <end position="368"/>
    </location>
</feature>
<dbReference type="SMART" id="SM01005">
    <property type="entry name" value="Ala_racemase_C"/>
    <property type="match status" value="1"/>
</dbReference>
<dbReference type="PANTHER" id="PTHR30511:SF0">
    <property type="entry name" value="ALANINE RACEMASE, CATABOLIC-RELATED"/>
    <property type="match status" value="1"/>
</dbReference>
<dbReference type="InterPro" id="IPR001608">
    <property type="entry name" value="Ala_racemase_N"/>
</dbReference>
<dbReference type="GO" id="GO:0005829">
    <property type="term" value="C:cytosol"/>
    <property type="evidence" value="ECO:0007669"/>
    <property type="project" value="TreeGrafter"/>
</dbReference>
<dbReference type="Pfam" id="PF00842">
    <property type="entry name" value="Ala_racemase_C"/>
    <property type="match status" value="1"/>
</dbReference>
<keyword evidence="3 5" id="KW-0663">Pyridoxal phosphate</keyword>
<evidence type="ECO:0000256" key="6">
    <source>
        <dbReference type="PIRSR" id="PIRSR600821-50"/>
    </source>
</evidence>
<evidence type="ECO:0000256" key="4">
    <source>
        <dbReference type="ARBA" id="ARBA00023235"/>
    </source>
</evidence>
<accession>A0A5M8ID33</accession>
<evidence type="ECO:0000256" key="1">
    <source>
        <dbReference type="ARBA" id="ARBA00000316"/>
    </source>
</evidence>
<dbReference type="NCBIfam" id="TIGR00492">
    <property type="entry name" value="alr"/>
    <property type="match status" value="1"/>
</dbReference>
<feature type="active site" description="Proton acceptor; specific for D-alanine" evidence="5">
    <location>
        <position position="33"/>
    </location>
</feature>